<name>A0A0P1B2Q5_PLAHL</name>
<dbReference type="Proteomes" id="UP000054928">
    <property type="component" value="Unassembled WGS sequence"/>
</dbReference>
<sequence>MGVIMSAFFIAARERIWEYQLGSRIDECFQCYQLYPGYHAHIIGIRVKELSLTR</sequence>
<dbReference type="AlphaFoldDB" id="A0A0P1B2Q5"/>
<evidence type="ECO:0000313" key="1">
    <source>
        <dbReference type="EMBL" id="CEG49007.1"/>
    </source>
</evidence>
<reference evidence="2" key="1">
    <citation type="submission" date="2014-09" db="EMBL/GenBank/DDBJ databases">
        <authorList>
            <person name="Sharma Rahul"/>
            <person name="Thines Marco"/>
        </authorList>
    </citation>
    <scope>NUCLEOTIDE SEQUENCE [LARGE SCALE GENOMIC DNA]</scope>
</reference>
<protein>
    <submittedName>
        <fullName evidence="1">Uncharacterized protein</fullName>
    </submittedName>
</protein>
<dbReference type="GeneID" id="36401852"/>
<organism evidence="1 2">
    <name type="scientific">Plasmopara halstedii</name>
    <name type="common">Downy mildew of sunflower</name>
    <dbReference type="NCBI Taxonomy" id="4781"/>
    <lineage>
        <taxon>Eukaryota</taxon>
        <taxon>Sar</taxon>
        <taxon>Stramenopiles</taxon>
        <taxon>Oomycota</taxon>
        <taxon>Peronosporomycetes</taxon>
        <taxon>Peronosporales</taxon>
        <taxon>Peronosporaceae</taxon>
        <taxon>Plasmopara</taxon>
    </lineage>
</organism>
<evidence type="ECO:0000313" key="2">
    <source>
        <dbReference type="Proteomes" id="UP000054928"/>
    </source>
</evidence>
<accession>A0A0P1B2Q5</accession>
<proteinExistence type="predicted"/>
<dbReference type="RefSeq" id="XP_024585376.1">
    <property type="nucleotide sequence ID" value="XM_024720149.1"/>
</dbReference>
<keyword evidence="2" id="KW-1185">Reference proteome</keyword>
<dbReference type="EMBL" id="CCYD01003042">
    <property type="protein sequence ID" value="CEG49007.1"/>
    <property type="molecule type" value="Genomic_DNA"/>
</dbReference>